<protein>
    <submittedName>
        <fullName evidence="1">DUF2523 domain-containing protein</fullName>
    </submittedName>
</protein>
<organism evidence="1 2">
    <name type="scientific">Roseateles subflavus</name>
    <dbReference type="NCBI Taxonomy" id="3053353"/>
    <lineage>
        <taxon>Bacteria</taxon>
        <taxon>Pseudomonadati</taxon>
        <taxon>Pseudomonadota</taxon>
        <taxon>Betaproteobacteria</taxon>
        <taxon>Burkholderiales</taxon>
        <taxon>Sphaerotilaceae</taxon>
        <taxon>Roseateles</taxon>
    </lineage>
</organism>
<evidence type="ECO:0000313" key="1">
    <source>
        <dbReference type="EMBL" id="MDL5034662.1"/>
    </source>
</evidence>
<dbReference type="EMBL" id="JASVDS010000011">
    <property type="protein sequence ID" value="MDL5034662.1"/>
    <property type="molecule type" value="Genomic_DNA"/>
</dbReference>
<accession>A0ABT7LR13</accession>
<dbReference type="Pfam" id="PF10734">
    <property type="entry name" value="DUF2523"/>
    <property type="match status" value="1"/>
</dbReference>
<gene>
    <name evidence="1" type="ORF">QRD43_22355</name>
</gene>
<dbReference type="Proteomes" id="UP001238603">
    <property type="component" value="Unassembled WGS sequence"/>
</dbReference>
<dbReference type="RefSeq" id="WP_285984737.1">
    <property type="nucleotide sequence ID" value="NZ_JASVDS010000011.1"/>
</dbReference>
<reference evidence="1 2" key="1">
    <citation type="submission" date="2023-06" db="EMBL/GenBank/DDBJ databases">
        <title>Pelomonas sp. APW6 16S ribosomal RNA gene genome sequencing and assembly.</title>
        <authorList>
            <person name="Woo H."/>
        </authorList>
    </citation>
    <scope>NUCLEOTIDE SEQUENCE [LARGE SCALE GENOMIC DNA]</scope>
    <source>
        <strain evidence="1 2">APW6</strain>
    </source>
</reference>
<name>A0ABT7LR13_9BURK</name>
<evidence type="ECO:0000313" key="2">
    <source>
        <dbReference type="Proteomes" id="UP001238603"/>
    </source>
</evidence>
<keyword evidence="2" id="KW-1185">Reference proteome</keyword>
<dbReference type="InterPro" id="IPR019670">
    <property type="entry name" value="DUF2523"/>
</dbReference>
<sequence>MPAFAISAILGGLVQIAGTLVGRILLSLGIGYTMYSGLDTSLNWVRDQAIANFQGLPAMAIQVAGLAKVGTCISIITSALSARMALNGMVNGAIKKMAVK</sequence>
<comment type="caution">
    <text evidence="1">The sequence shown here is derived from an EMBL/GenBank/DDBJ whole genome shotgun (WGS) entry which is preliminary data.</text>
</comment>
<proteinExistence type="predicted"/>